<sequence>MTNFFTEDYSGTASLPHPSNPKAVELIDPQRKLNTKVWTEAFVQQNRIPLVSPGGLLTVSVRQVNADGAGPYTCRISYAGTEDKWDDKPLKIITNVPGVAGISTAVSTTFPLIVKLPDDLECDGSYGGKKNICMVQCVNGAPNGPFGGCVPIEVKPSAKPPPAPKPYTPPPPPPAKDKAEVKSYADGEDLTKEQLGALTGYYKKKLRLRKLRFFRD</sequence>
<name>A0AAD6J2H8_DREDA</name>
<dbReference type="PANTHER" id="PTHR34618">
    <property type="entry name" value="SURFACE PROTEIN MAS1, PUTATIVE-RELATED"/>
    <property type="match status" value="1"/>
</dbReference>
<accession>A0AAD6J2H8</accession>
<gene>
    <name evidence="2" type="ORF">Dda_1469</name>
</gene>
<comment type="caution">
    <text evidence="2">The sequence shown here is derived from an EMBL/GenBank/DDBJ whole genome shotgun (WGS) entry which is preliminary data.</text>
</comment>
<reference evidence="2" key="1">
    <citation type="submission" date="2023-01" db="EMBL/GenBank/DDBJ databases">
        <title>The chitinases involved in constricting ring structure development in the nematode-trapping fungus Drechslerella dactyloides.</title>
        <authorList>
            <person name="Wang R."/>
            <person name="Zhang L."/>
            <person name="Tang P."/>
            <person name="Li S."/>
            <person name="Liang L."/>
        </authorList>
    </citation>
    <scope>NUCLEOTIDE SEQUENCE</scope>
    <source>
        <strain evidence="2">YMF1.00031</strain>
    </source>
</reference>
<evidence type="ECO:0000313" key="2">
    <source>
        <dbReference type="EMBL" id="KAJ6262911.1"/>
    </source>
</evidence>
<feature type="compositionally biased region" description="Pro residues" evidence="1">
    <location>
        <begin position="158"/>
        <end position="174"/>
    </location>
</feature>
<evidence type="ECO:0000313" key="3">
    <source>
        <dbReference type="Proteomes" id="UP001221413"/>
    </source>
</evidence>
<protein>
    <submittedName>
        <fullName evidence="2">Uncharacterized protein</fullName>
    </submittedName>
</protein>
<dbReference type="Proteomes" id="UP001221413">
    <property type="component" value="Unassembled WGS sequence"/>
</dbReference>
<keyword evidence="3" id="KW-1185">Reference proteome</keyword>
<dbReference type="Pfam" id="PF11327">
    <property type="entry name" value="Egh16-like"/>
    <property type="match status" value="1"/>
</dbReference>
<organism evidence="2 3">
    <name type="scientific">Drechslerella dactyloides</name>
    <name type="common">Nematode-trapping fungus</name>
    <name type="synonym">Arthrobotrys dactyloides</name>
    <dbReference type="NCBI Taxonomy" id="74499"/>
    <lineage>
        <taxon>Eukaryota</taxon>
        <taxon>Fungi</taxon>
        <taxon>Dikarya</taxon>
        <taxon>Ascomycota</taxon>
        <taxon>Pezizomycotina</taxon>
        <taxon>Orbiliomycetes</taxon>
        <taxon>Orbiliales</taxon>
        <taxon>Orbiliaceae</taxon>
        <taxon>Drechslerella</taxon>
    </lineage>
</organism>
<proteinExistence type="predicted"/>
<dbReference type="AlphaFoldDB" id="A0AAD6J2H8"/>
<feature type="region of interest" description="Disordered" evidence="1">
    <location>
        <begin position="158"/>
        <end position="183"/>
    </location>
</feature>
<dbReference type="EMBL" id="JAQGDS010000002">
    <property type="protein sequence ID" value="KAJ6262911.1"/>
    <property type="molecule type" value="Genomic_DNA"/>
</dbReference>
<dbReference type="InterPro" id="IPR021476">
    <property type="entry name" value="Egh16-like"/>
</dbReference>
<dbReference type="PANTHER" id="PTHR34618:SF1">
    <property type="entry name" value="SECRETED PROTEIN"/>
    <property type="match status" value="1"/>
</dbReference>
<evidence type="ECO:0000256" key="1">
    <source>
        <dbReference type="SAM" id="MobiDB-lite"/>
    </source>
</evidence>